<keyword evidence="3" id="KW-1185">Reference proteome</keyword>
<dbReference type="RefSeq" id="XP_007932185.1">
    <property type="nucleotide sequence ID" value="XM_007933994.1"/>
</dbReference>
<protein>
    <submittedName>
        <fullName evidence="2">Uncharacterized protein</fullName>
    </submittedName>
</protein>
<feature type="region of interest" description="Disordered" evidence="1">
    <location>
        <begin position="949"/>
        <end position="1026"/>
    </location>
</feature>
<reference evidence="2 3" key="1">
    <citation type="journal article" date="2012" name="PLoS Pathog.">
        <title>Diverse lifestyles and strategies of plant pathogenesis encoded in the genomes of eighteen Dothideomycetes fungi.</title>
        <authorList>
            <person name="Ohm R.A."/>
            <person name="Feau N."/>
            <person name="Henrissat B."/>
            <person name="Schoch C.L."/>
            <person name="Horwitz B.A."/>
            <person name="Barry K.W."/>
            <person name="Condon B.J."/>
            <person name="Copeland A.C."/>
            <person name="Dhillon B."/>
            <person name="Glaser F."/>
            <person name="Hesse C.N."/>
            <person name="Kosti I."/>
            <person name="LaButti K."/>
            <person name="Lindquist E.A."/>
            <person name="Lucas S."/>
            <person name="Salamov A.A."/>
            <person name="Bradshaw R.E."/>
            <person name="Ciuffetti L."/>
            <person name="Hamelin R.C."/>
            <person name="Kema G.H.J."/>
            <person name="Lawrence C."/>
            <person name="Scott J.A."/>
            <person name="Spatafora J.W."/>
            <person name="Turgeon B.G."/>
            <person name="de Wit P.J.G.M."/>
            <person name="Zhong S."/>
            <person name="Goodwin S.B."/>
            <person name="Grigoriev I.V."/>
        </authorList>
    </citation>
    <scope>NUCLEOTIDE SEQUENCE [LARGE SCALE GENOMIC DNA]</scope>
    <source>
        <strain evidence="2 3">CIRAD86</strain>
    </source>
</reference>
<feature type="region of interest" description="Disordered" evidence="1">
    <location>
        <begin position="1496"/>
        <end position="1515"/>
    </location>
</feature>
<dbReference type="Proteomes" id="UP000016932">
    <property type="component" value="Unassembled WGS sequence"/>
</dbReference>
<sequence>MVALLEMGPTVILRHDIRTFFALGSHPGLIPPRDATSTGLSIAAELLMGDVVLLHRSSDAGACYSIAVVDPCKSGLAESPHHSRHEVSRYLPITLLTILRTFDLSIGCIKILACVIHITAYSQSFQDSAIEPRADSHSAPLIPPAATSRRARVRIGCKEQETFTSGEREELERDYSGAVRSGIKAVRLHCEPMRCSIRGVQWRDDTVCSCKLEMGSSYSHSSAFKTFHIGAASGRRLQNWRLTCHAGTSDCIVSGRKRLPPNNRASSSPSRNPPLRYATCTVYLRSATACVTCLLPHRFRKNGIGIDSHAQQGSLFDNTGRGSNLRQRPSFALRPFLTAQEFWCFSLTSLKHSSRAKGALRFRKRCASIMMALPRSILGRHLSKRQALWNMQRSLGKNHWTLCGWIETELHFAEEVEATPKPIPAQIRYIWTWPIITGQHSKAAIFSHRALFLILQTRQPSYSNDSSNIKPSGTLALLIWNNVSHQYHRTTIQRMSNQPHPPSHSSFVKRCSQLAHGRRRSVQSTISAARAPTIAQSSNEDFLESAMETAVGTLVCGPSMAAEEVELGYNHDLLDETTPGVWVHIQAEIVELNGTNWIQASITSKAEPYERPEVYAFGRWQLATRRSEELRPCSDPASHFNLNDLDNGQKTVEDSEVVVYTSQSAIQPAHTSKSDLVHTLESSALSQSLLSCIRSYDEQNTNCCQLNYSNMIDEMKWMSMKASHCAGSHDYDCYTYRTSRTSLISRSTPTPSNISRIRYNLASHRTQTFKHLAKPTDIYTMITPTLFSVLLATMPLAWTHNSRTTPCTSTITHHPSGCCPQQAAHTTTFYTDCHNCSLDIVTKGPQCLIVCPISQAIDKDATTTLTKSKRYEEVVELDGGVGYMICASLTAPVTRIVELCAQCVALQLQLSKSATTQRNPLFFSVAVIDTSLGSTYVWKLRRKYEYAMRRDPSRKQRKTESPHQGSPSLPDLQHRTASPSCLQSIVQPKSPEKKKKRNIQGPTNGPSLAASTPPVSHYHHHQHSPSRTQLQINASIGITQMQDEVFKQVGIRDQFSGIDVVITNSVVRDDESVGRFGILYRTDKFESGNPDKLSKGMGMVSFFFGLVMGWGIVRAFLTEELCGLGSSATTVSAADETDTSSSDQSSPAETETFAPRAGQPTSTTKPGTATASSSGTETVLAFSCSGRVFEHTKALFEYDYEADTVRVYRSSESIQSLCENDLVGLAPHAEDEKSWGMFDFLPIVLNSPPLRLDHLFTSFEDVSKEAGENFNGRGALQRRENSEQSIEIHADLDEGKAEAVTVIPRPITKTRLDHMVLWPPCEPSFRLCRAVTTAATRLTLRTDLIHFKKLHLPSAEPFSIPSLQRHHRIAKLIKNHPPTSLPLSLSLSLSHQQNQNQKMKSTFYYLLFLLLPALTIAKPKPIMVPAGSSPNFNCPLPGKTGKSCKSGSDCLYPNPSLEARPMKCEKGSRWIQGKKKWWGTGMGMETCRSRRRTVGGEGRGCWKKKKKKAGSGYQV</sequence>
<proteinExistence type="predicted"/>
<accession>M3AIY2</accession>
<evidence type="ECO:0000256" key="1">
    <source>
        <dbReference type="SAM" id="MobiDB-lite"/>
    </source>
</evidence>
<dbReference type="VEuPathDB" id="FungiDB:MYCFIDRAFT_180004"/>
<feature type="compositionally biased region" description="Polar residues" evidence="1">
    <location>
        <begin position="975"/>
        <end position="987"/>
    </location>
</feature>
<dbReference type="GeneID" id="19334253"/>
<feature type="compositionally biased region" description="Low complexity" evidence="1">
    <location>
        <begin position="1132"/>
        <end position="1151"/>
    </location>
</feature>
<gene>
    <name evidence="2" type="ORF">MYCFIDRAFT_180004</name>
</gene>
<dbReference type="EMBL" id="KB446566">
    <property type="protein sequence ID" value="EME77437.1"/>
    <property type="molecule type" value="Genomic_DNA"/>
</dbReference>
<evidence type="ECO:0000313" key="3">
    <source>
        <dbReference type="Proteomes" id="UP000016932"/>
    </source>
</evidence>
<organism evidence="2 3">
    <name type="scientific">Pseudocercospora fijiensis (strain CIRAD86)</name>
    <name type="common">Black leaf streak disease fungus</name>
    <name type="synonym">Mycosphaerella fijiensis</name>
    <dbReference type="NCBI Taxonomy" id="383855"/>
    <lineage>
        <taxon>Eukaryota</taxon>
        <taxon>Fungi</taxon>
        <taxon>Dikarya</taxon>
        <taxon>Ascomycota</taxon>
        <taxon>Pezizomycotina</taxon>
        <taxon>Dothideomycetes</taxon>
        <taxon>Dothideomycetidae</taxon>
        <taxon>Mycosphaerellales</taxon>
        <taxon>Mycosphaerellaceae</taxon>
        <taxon>Pseudocercospora</taxon>
    </lineage>
</organism>
<dbReference type="OrthoDB" id="3632177at2759"/>
<feature type="compositionally biased region" description="Basic and acidic residues" evidence="1">
    <location>
        <begin position="949"/>
        <end position="961"/>
    </location>
</feature>
<feature type="compositionally biased region" description="Polar residues" evidence="1">
    <location>
        <begin position="1000"/>
        <end position="1014"/>
    </location>
</feature>
<dbReference type="HOGENOM" id="CLU_248002_0_0_1"/>
<evidence type="ECO:0000313" key="2">
    <source>
        <dbReference type="EMBL" id="EME77437.1"/>
    </source>
</evidence>
<dbReference type="KEGG" id="pfj:MYCFIDRAFT_180004"/>
<name>M3AIY2_PSEFD</name>
<feature type="region of interest" description="Disordered" evidence="1">
    <location>
        <begin position="1132"/>
        <end position="1173"/>
    </location>
</feature>
<feature type="compositionally biased region" description="Low complexity" evidence="1">
    <location>
        <begin position="1160"/>
        <end position="1173"/>
    </location>
</feature>